<feature type="domain" description="Ig-like" evidence="3">
    <location>
        <begin position="266"/>
        <end position="345"/>
    </location>
</feature>
<dbReference type="Pfam" id="PF12245">
    <property type="entry name" value="Big_3_2"/>
    <property type="match status" value="3"/>
</dbReference>
<evidence type="ECO:0000259" key="2">
    <source>
        <dbReference type="Pfam" id="PF07495"/>
    </source>
</evidence>
<sequence>MKKICSLLVIFLLFLFLAPQSLAFSDITPPKLHTVGIEKSKMQAGERNAVIMKITDDISGVETVIAHVRSISGKQQESSIAKYQENDNWRAEFEVSEYAETGEWYVDAISVEDKAGNQKFYRSGIDFNVRFNVENVYSDVTPPTLHTTVIERSEMQAGERNAVKMKITDDISGVKTVIAHVRSISGKQQESSIAKYQENDNWRAEFEVSEYAEMGEWYVEAISVEDKAGNQKFYRNGIDFNVRFNVENVHSDVTPPTLHTTDIERSEMQAGERNAVKMKITDDISGVETVIAHVRSISGKQQESSIAKYQENDNWRAEFEVSEYAEMGEWYVEAISVEDKAGNQKFYRSGIDFNVNFTVGKPTVRSVLLLNKHINSFTNNNTINFEAISEGSRNAEYRFLIRDKDGRLQTLKDYSSESIANWTPVIPGEYELIVHGKDKNATGEGLFHEARDSFRFTINREIVNSVSLDSNQKEAVRVGSSIRFTASSTGSLNSEYRYMLRDQKGKVTTLSDYKSNPTLNWVPDTPGEYELIVHAKDRFGQKTGTFNDARDSLKIKVVEHETVTGVDLDSNHTSDMPVGSKVTFNASSSGSHNAEYRFIVREQSGKLTTLQEYSNNNKISWSPDKSGQYEIVVHAKDKYSTGHSTFHEARASMKVSFTDKETVSEVSILGDLKDIQRIGTNVNFEAKSKGSRNAEYRFIVRDRTGKLTTIQEYSNKSTVIWSPSEPGRYEVIVHAKDKFSSGTGTFHEARSSVIYNFVEKETVKSVVLSGNKDKNQQVGTEVIFTAEASGSSQTEYRFIVRDQTGKLTTIQEYSENKTITWTPVKQGRYEVIVHAKDRLSTGPGLFNEARASVEYIFTESVYTKDSVKIEEQDIKEEDEAISDDPINESVEEVIEEDAPLLEEVESNVDEDEEIKLIDEGKVEEDFNGNNELNEN</sequence>
<dbReference type="InterPro" id="IPR022038">
    <property type="entry name" value="Ig-like_bact"/>
</dbReference>
<reference evidence="4 5" key="1">
    <citation type="submission" date="2023-02" db="EMBL/GenBank/DDBJ databases">
        <authorList>
            <person name="Liu G."/>
        </authorList>
    </citation>
    <scope>NUCLEOTIDE SEQUENCE [LARGE SCALE GENOMIC DNA]</scope>
    <source>
        <strain evidence="4 5">DSM 23008</strain>
    </source>
</reference>
<evidence type="ECO:0000313" key="4">
    <source>
        <dbReference type="EMBL" id="WDF04893.1"/>
    </source>
</evidence>
<keyword evidence="5" id="KW-1185">Reference proteome</keyword>
<evidence type="ECO:0000256" key="1">
    <source>
        <dbReference type="SAM" id="SignalP"/>
    </source>
</evidence>
<proteinExistence type="predicted"/>
<name>A0ABY7W871_9BACI</name>
<feature type="signal peptide" evidence="1">
    <location>
        <begin position="1"/>
        <end position="23"/>
    </location>
</feature>
<feature type="chain" id="PRO_5046408493" evidence="1">
    <location>
        <begin position="24"/>
        <end position="935"/>
    </location>
</feature>
<feature type="domain" description="Two component regulator three Y" evidence="2">
    <location>
        <begin position="390"/>
        <end position="442"/>
    </location>
</feature>
<gene>
    <name evidence="4" type="ORF">PQ477_05370</name>
</gene>
<keyword evidence="1" id="KW-0732">Signal</keyword>
<organism evidence="4 5">
    <name type="scientific">Shouchella hunanensis</name>
    <dbReference type="NCBI Taxonomy" id="766894"/>
    <lineage>
        <taxon>Bacteria</taxon>
        <taxon>Bacillati</taxon>
        <taxon>Bacillota</taxon>
        <taxon>Bacilli</taxon>
        <taxon>Bacillales</taxon>
        <taxon>Bacillaceae</taxon>
        <taxon>Shouchella</taxon>
    </lineage>
</organism>
<dbReference type="EMBL" id="CP117834">
    <property type="protein sequence ID" value="WDF04893.1"/>
    <property type="molecule type" value="Genomic_DNA"/>
</dbReference>
<dbReference type="Proteomes" id="UP001215143">
    <property type="component" value="Chromosome"/>
</dbReference>
<dbReference type="RefSeq" id="WP_274273105.1">
    <property type="nucleotide sequence ID" value="NZ_CP117834.1"/>
</dbReference>
<dbReference type="InterPro" id="IPR011123">
    <property type="entry name" value="Y_Y_Y"/>
</dbReference>
<evidence type="ECO:0000313" key="5">
    <source>
        <dbReference type="Proteomes" id="UP001215143"/>
    </source>
</evidence>
<accession>A0ABY7W871</accession>
<protein>
    <submittedName>
        <fullName evidence="4">Triple tyrosine motif-containing protein</fullName>
    </submittedName>
</protein>
<feature type="domain" description="Ig-like" evidence="3">
    <location>
        <begin position="43"/>
        <end position="119"/>
    </location>
</feature>
<feature type="domain" description="Ig-like" evidence="3">
    <location>
        <begin position="149"/>
        <end position="232"/>
    </location>
</feature>
<evidence type="ECO:0000259" key="3">
    <source>
        <dbReference type="Pfam" id="PF12245"/>
    </source>
</evidence>
<dbReference type="Pfam" id="PF07495">
    <property type="entry name" value="Y_Y_Y"/>
    <property type="match status" value="1"/>
</dbReference>